<name>A0A814KE67_9BILA</name>
<evidence type="ECO:0000313" key="8">
    <source>
        <dbReference type="Proteomes" id="UP000663860"/>
    </source>
</evidence>
<keyword evidence="2" id="KW-0560">Oxidoreductase</keyword>
<dbReference type="EMBL" id="CAJNOE010000207">
    <property type="protein sequence ID" value="CAF1048179.1"/>
    <property type="molecule type" value="Genomic_DNA"/>
</dbReference>
<evidence type="ECO:0000313" key="4">
    <source>
        <dbReference type="EMBL" id="CAF1048179.1"/>
    </source>
</evidence>
<dbReference type="EMBL" id="CAJOAY010002907">
    <property type="protein sequence ID" value="CAF3988391.1"/>
    <property type="molecule type" value="Genomic_DNA"/>
</dbReference>
<dbReference type="InterPro" id="IPR002364">
    <property type="entry name" value="Quin_OxRdtase/zeta-crystal_CS"/>
</dbReference>
<dbReference type="Pfam" id="PF13602">
    <property type="entry name" value="ADH_zinc_N_2"/>
    <property type="match status" value="1"/>
</dbReference>
<sequence>MTESEASSTNSLLSKAWVYYEQGPITQILQQTSIPIDTELGLNELIIEIKAAALNPVDIQLGNIPQWIANWILFTGISKPKVPAADFSGIVYKIGSNVTKYKIGDEVFGLNFSLTGNGCLSQYIKLSENLPTLTHKPANLSHIEAAAIPLAFLTVYTALNNWGGFQNDDTTDQKVLILGASGGVGHIACQMARAMNKYVVGVCSTRNIEFVKQMGADEVIDYTTNDVVSASKEYGPYDIILDCVGGTQLIPYLNSDFLKSNQSIYLTIVGDKTSRGVMGGVASYIFTPAMVFRSLKSMIGLGPRYYCINLSLTEENTNQMVSMLKKGMIKPVIDSVFEFSNHVKQAYERLDTGRVKGKVVIDFDK</sequence>
<reference evidence="4" key="1">
    <citation type="submission" date="2021-02" db="EMBL/GenBank/DDBJ databases">
        <authorList>
            <person name="Nowell W R."/>
        </authorList>
    </citation>
    <scope>NUCLEOTIDE SEQUENCE</scope>
</reference>
<evidence type="ECO:0000313" key="7">
    <source>
        <dbReference type="EMBL" id="CAF3988391.1"/>
    </source>
</evidence>
<dbReference type="InterPro" id="IPR013154">
    <property type="entry name" value="ADH-like_N"/>
</dbReference>
<dbReference type="InterPro" id="IPR036291">
    <property type="entry name" value="NAD(P)-bd_dom_sf"/>
</dbReference>
<evidence type="ECO:0000256" key="1">
    <source>
        <dbReference type="ARBA" id="ARBA00010371"/>
    </source>
</evidence>
<protein>
    <recommendedName>
        <fullName evidence="3">Enoyl reductase (ER) domain-containing protein</fullName>
    </recommendedName>
</protein>
<dbReference type="Gene3D" id="3.90.180.10">
    <property type="entry name" value="Medium-chain alcohol dehydrogenases, catalytic domain"/>
    <property type="match status" value="1"/>
</dbReference>
<dbReference type="PROSITE" id="PS01162">
    <property type="entry name" value="QOR_ZETA_CRYSTAL"/>
    <property type="match status" value="1"/>
</dbReference>
<dbReference type="InterPro" id="IPR050700">
    <property type="entry name" value="YIM1/Zinc_Alcohol_DH_Fams"/>
</dbReference>
<dbReference type="Gene3D" id="3.40.50.720">
    <property type="entry name" value="NAD(P)-binding Rossmann-like Domain"/>
    <property type="match status" value="1"/>
</dbReference>
<dbReference type="SUPFAM" id="SSF51735">
    <property type="entry name" value="NAD(P)-binding Rossmann-fold domains"/>
    <property type="match status" value="1"/>
</dbReference>
<dbReference type="Proteomes" id="UP000663881">
    <property type="component" value="Unassembled WGS sequence"/>
</dbReference>
<accession>A0A814KE67</accession>
<dbReference type="EMBL" id="CAJOBB010000832">
    <property type="protein sequence ID" value="CAF3760695.1"/>
    <property type="molecule type" value="Genomic_DNA"/>
</dbReference>
<dbReference type="Proteomes" id="UP000663860">
    <property type="component" value="Unassembled WGS sequence"/>
</dbReference>
<evidence type="ECO:0000259" key="3">
    <source>
        <dbReference type="SMART" id="SM00829"/>
    </source>
</evidence>
<dbReference type="GO" id="GO:0016491">
    <property type="term" value="F:oxidoreductase activity"/>
    <property type="evidence" value="ECO:0007669"/>
    <property type="project" value="UniProtKB-KW"/>
</dbReference>
<comment type="caution">
    <text evidence="4">The sequence shown here is derived from an EMBL/GenBank/DDBJ whole genome shotgun (WGS) entry which is preliminary data.</text>
</comment>
<comment type="similarity">
    <text evidence="1">Belongs to the zinc-containing alcohol dehydrogenase family. Quinone oxidoreductase subfamily.</text>
</comment>
<dbReference type="SUPFAM" id="SSF50129">
    <property type="entry name" value="GroES-like"/>
    <property type="match status" value="1"/>
</dbReference>
<dbReference type="InterPro" id="IPR011032">
    <property type="entry name" value="GroES-like_sf"/>
</dbReference>
<dbReference type="CDD" id="cd08267">
    <property type="entry name" value="MDR1"/>
    <property type="match status" value="1"/>
</dbReference>
<evidence type="ECO:0000256" key="2">
    <source>
        <dbReference type="ARBA" id="ARBA00023002"/>
    </source>
</evidence>
<feature type="domain" description="Enoyl reductase (ER)" evidence="3">
    <location>
        <begin position="27"/>
        <end position="361"/>
    </location>
</feature>
<evidence type="ECO:0000313" key="5">
    <source>
        <dbReference type="EMBL" id="CAF1099707.1"/>
    </source>
</evidence>
<dbReference type="PANTHER" id="PTHR11695:SF294">
    <property type="entry name" value="RETICULON-4-INTERACTING PROTEIN 1, MITOCHONDRIAL"/>
    <property type="match status" value="1"/>
</dbReference>
<dbReference type="EMBL" id="CAJNON010000204">
    <property type="protein sequence ID" value="CAF1099707.1"/>
    <property type="molecule type" value="Genomic_DNA"/>
</dbReference>
<gene>
    <name evidence="4" type="ORF">IZO911_LOCUS20178</name>
    <name evidence="6" type="ORF">KXQ929_LOCUS14783</name>
    <name evidence="7" type="ORF">OKA104_LOCUS29066</name>
    <name evidence="5" type="ORF">VCS650_LOCUS20031</name>
</gene>
<evidence type="ECO:0000313" key="6">
    <source>
        <dbReference type="EMBL" id="CAF3760695.1"/>
    </source>
</evidence>
<proteinExistence type="inferred from homology"/>
<dbReference type="OrthoDB" id="48317at2759"/>
<dbReference type="Proteomes" id="UP000663868">
    <property type="component" value="Unassembled WGS sequence"/>
</dbReference>
<dbReference type="GO" id="GO:0008270">
    <property type="term" value="F:zinc ion binding"/>
    <property type="evidence" value="ECO:0007669"/>
    <property type="project" value="InterPro"/>
</dbReference>
<dbReference type="Pfam" id="PF08240">
    <property type="entry name" value="ADH_N"/>
    <property type="match status" value="1"/>
</dbReference>
<dbReference type="PANTHER" id="PTHR11695">
    <property type="entry name" value="ALCOHOL DEHYDROGENASE RELATED"/>
    <property type="match status" value="1"/>
</dbReference>
<dbReference type="SMART" id="SM00829">
    <property type="entry name" value="PKS_ER"/>
    <property type="match status" value="1"/>
</dbReference>
<dbReference type="InterPro" id="IPR020843">
    <property type="entry name" value="ER"/>
</dbReference>
<dbReference type="AlphaFoldDB" id="A0A814KE67"/>
<dbReference type="Proteomes" id="UP000663891">
    <property type="component" value="Unassembled WGS sequence"/>
</dbReference>
<organism evidence="4 8">
    <name type="scientific">Adineta steineri</name>
    <dbReference type="NCBI Taxonomy" id="433720"/>
    <lineage>
        <taxon>Eukaryota</taxon>
        <taxon>Metazoa</taxon>
        <taxon>Spiralia</taxon>
        <taxon>Gnathifera</taxon>
        <taxon>Rotifera</taxon>
        <taxon>Eurotatoria</taxon>
        <taxon>Bdelloidea</taxon>
        <taxon>Adinetida</taxon>
        <taxon>Adinetidae</taxon>
        <taxon>Adineta</taxon>
    </lineage>
</organism>